<gene>
    <name evidence="3" type="ORF">IQ05_00316</name>
</gene>
<evidence type="ECO:0000259" key="2">
    <source>
        <dbReference type="Pfam" id="PF18962"/>
    </source>
</evidence>
<comment type="caution">
    <text evidence="3">The sequence shown here is derived from an EMBL/GenBank/DDBJ whole genome shotgun (WGS) entry which is preliminary data.</text>
</comment>
<dbReference type="EMBL" id="VLKO01000001">
    <property type="protein sequence ID" value="TWI03373.1"/>
    <property type="molecule type" value="Genomic_DNA"/>
</dbReference>
<name>A0ABY3FNK1_9FLAO</name>
<organism evidence="3 4">
    <name type="scientific">Flavobacterium tiangeerense</name>
    <dbReference type="NCBI Taxonomy" id="459471"/>
    <lineage>
        <taxon>Bacteria</taxon>
        <taxon>Pseudomonadati</taxon>
        <taxon>Bacteroidota</taxon>
        <taxon>Flavobacteriia</taxon>
        <taxon>Flavobacteriales</taxon>
        <taxon>Flavobacteriaceae</taxon>
        <taxon>Flavobacterium</taxon>
    </lineage>
</organism>
<keyword evidence="1" id="KW-0732">Signal</keyword>
<accession>A0ABY3FNK1</accession>
<dbReference type="Proteomes" id="UP000317519">
    <property type="component" value="Unassembled WGS sequence"/>
</dbReference>
<keyword evidence="4" id="KW-1185">Reference proteome</keyword>
<dbReference type="RefSeq" id="WP_144889138.1">
    <property type="nucleotide sequence ID" value="NZ_VLKO01000001.1"/>
</dbReference>
<sequence length="611" mass="66462">MNTSILQKGAFFFLFIFFQNESKAQMYVSPNSYVFATNELVFIKEQLELKAATSNFYLRDSAQLLQGTTTNTGNSGLGSLSVYQEGSTNNFQYNYWCSPVGGAAATTGNSPFGISQLKDVTSIIGFNEPNILASNSYNGTASPLGIAPFWINKLIGSSSYASWLAVGSAATINAGEGFTMKGTSGTNAITVNGVQNNPGSKQRYDFRGKPNDGTIQISVGLSQFTLTGNPYPSAIDLSAFLLEQTNCSGIAYFWEQDKTVNSHYITDYKGGYGTFSPGTLGSSGVYVPATFYSYDGSGNSGGIAGLGSIFQRRFSPIGQGFMINGRVNGTVEMKNSYRVFVKEGVANNSQFEKTSGNKKTNPDFEFLSKIQSVSGFDYKTVSTELTPQIRLNTLMNNQGVRQLALAFIPQATDGVDRAMDAMSSSDSSPADVYFVLQDSEYVINAVNFDLDKKITIGFKNTKQANFKITVSEIVNVPTVNAVYLHDKIKDTYHDIKNSFHEMVLPAGKNNTQFEITFKDNKTLGVDSNAKEDFMVYQNNPSKSLTISNPNSIELASCGIYDVAGKLIFVQDDLGDQATLTFSTASYGDGIYIVKLTTKDNKNFGKKIIIKN</sequence>
<dbReference type="Pfam" id="PF18962">
    <property type="entry name" value="Por_Secre_tail"/>
    <property type="match status" value="1"/>
</dbReference>
<evidence type="ECO:0000313" key="3">
    <source>
        <dbReference type="EMBL" id="TWI03373.1"/>
    </source>
</evidence>
<proteinExistence type="predicted"/>
<dbReference type="InterPro" id="IPR026444">
    <property type="entry name" value="Secre_tail"/>
</dbReference>
<feature type="domain" description="Secretion system C-terminal sorting" evidence="2">
    <location>
        <begin position="539"/>
        <end position="609"/>
    </location>
</feature>
<evidence type="ECO:0000256" key="1">
    <source>
        <dbReference type="ARBA" id="ARBA00022729"/>
    </source>
</evidence>
<evidence type="ECO:0000313" key="4">
    <source>
        <dbReference type="Proteomes" id="UP000317519"/>
    </source>
</evidence>
<reference evidence="3 4" key="1">
    <citation type="journal article" date="2015" name="Stand. Genomic Sci.">
        <title>Genomic Encyclopedia of Bacterial and Archaeal Type Strains, Phase III: the genomes of soil and plant-associated and newly described type strains.</title>
        <authorList>
            <person name="Whitman W.B."/>
            <person name="Woyke T."/>
            <person name="Klenk H.P."/>
            <person name="Zhou Y."/>
            <person name="Lilburn T.G."/>
            <person name="Beck B.J."/>
            <person name="De Vos P."/>
            <person name="Vandamme P."/>
            <person name="Eisen J.A."/>
            <person name="Garrity G."/>
            <person name="Hugenholtz P."/>
            <person name="Kyrpides N.C."/>
        </authorList>
    </citation>
    <scope>NUCLEOTIDE SEQUENCE [LARGE SCALE GENOMIC DNA]</scope>
    <source>
        <strain evidence="3 4">CGMCC 1.6847</strain>
    </source>
</reference>
<dbReference type="NCBIfam" id="TIGR04183">
    <property type="entry name" value="Por_Secre_tail"/>
    <property type="match status" value="1"/>
</dbReference>
<protein>
    <submittedName>
        <fullName evidence="3">Secreted protein (Por secretion system target)</fullName>
    </submittedName>
</protein>